<feature type="repeat" description="WD" evidence="1">
    <location>
        <begin position="762"/>
        <end position="779"/>
    </location>
</feature>
<feature type="repeat" description="WD" evidence="1">
    <location>
        <begin position="1324"/>
        <end position="1358"/>
    </location>
</feature>
<dbReference type="InterPro" id="IPR001680">
    <property type="entry name" value="WD40_rpt"/>
</dbReference>
<evidence type="ECO:0000313" key="4">
    <source>
        <dbReference type="Proteomes" id="UP000279236"/>
    </source>
</evidence>
<dbReference type="OrthoDB" id="338622at2759"/>
<feature type="compositionally biased region" description="Basic and acidic residues" evidence="2">
    <location>
        <begin position="255"/>
        <end position="275"/>
    </location>
</feature>
<dbReference type="SUPFAM" id="SSF50969">
    <property type="entry name" value="YVTN repeat-like/Quinoprotein amine dehydrogenase"/>
    <property type="match status" value="1"/>
</dbReference>
<feature type="compositionally biased region" description="Low complexity" evidence="2">
    <location>
        <begin position="119"/>
        <end position="136"/>
    </location>
</feature>
<dbReference type="GeneID" id="39584940"/>
<dbReference type="Gene3D" id="2.130.10.10">
    <property type="entry name" value="YVTN repeat-like/Quinoprotein amine dehydrogenase"/>
    <property type="match status" value="2"/>
</dbReference>
<dbReference type="InterPro" id="IPR049916">
    <property type="entry name" value="WDR72-like"/>
</dbReference>
<dbReference type="Pfam" id="PF00400">
    <property type="entry name" value="WD40"/>
    <property type="match status" value="2"/>
</dbReference>
<dbReference type="PROSITE" id="PS50082">
    <property type="entry name" value="WD_REPEATS_2"/>
    <property type="match status" value="2"/>
</dbReference>
<accession>A0A427Y9P6</accession>
<dbReference type="InterPro" id="IPR011044">
    <property type="entry name" value="Quino_amine_DH_bsu"/>
</dbReference>
<name>A0A427Y9P6_9TREE</name>
<feature type="compositionally biased region" description="Basic and acidic residues" evidence="2">
    <location>
        <begin position="236"/>
        <end position="248"/>
    </location>
</feature>
<evidence type="ECO:0008006" key="5">
    <source>
        <dbReference type="Google" id="ProtNLM"/>
    </source>
</evidence>
<dbReference type="SUPFAM" id="SSF63829">
    <property type="entry name" value="Calcium-dependent phosphotriesterase"/>
    <property type="match status" value="1"/>
</dbReference>
<dbReference type="InterPro" id="IPR015943">
    <property type="entry name" value="WD40/YVTN_repeat-like_dom_sf"/>
</dbReference>
<reference evidence="3 4" key="1">
    <citation type="submission" date="2018-11" db="EMBL/GenBank/DDBJ databases">
        <title>Genome sequence of Apiotrichum porosum DSM 27194.</title>
        <authorList>
            <person name="Aliyu H."/>
            <person name="Gorte O."/>
            <person name="Ochsenreither K."/>
        </authorList>
    </citation>
    <scope>NUCLEOTIDE SEQUENCE [LARGE SCALE GENOMIC DNA]</scope>
    <source>
        <strain evidence="3 4">DSM 27194</strain>
    </source>
</reference>
<comment type="caution">
    <text evidence="3">The sequence shown here is derived from an EMBL/GenBank/DDBJ whole genome shotgun (WGS) entry which is preliminary data.</text>
</comment>
<evidence type="ECO:0000256" key="2">
    <source>
        <dbReference type="SAM" id="MobiDB-lite"/>
    </source>
</evidence>
<feature type="region of interest" description="Disordered" evidence="2">
    <location>
        <begin position="119"/>
        <end position="142"/>
    </location>
</feature>
<keyword evidence="4" id="KW-1185">Reference proteome</keyword>
<dbReference type="Proteomes" id="UP000279236">
    <property type="component" value="Unassembled WGS sequence"/>
</dbReference>
<gene>
    <name evidence="3" type="ORF">EHS24_000397</name>
</gene>
<feature type="region of interest" description="Disordered" evidence="2">
    <location>
        <begin position="480"/>
        <end position="514"/>
    </location>
</feature>
<dbReference type="PANTHER" id="PTHR44099">
    <property type="entry name" value="RABCONNECTIN-3B, ISOFORM A"/>
    <property type="match status" value="1"/>
</dbReference>
<protein>
    <recommendedName>
        <fullName evidence="5">WD40 repeat-like protein</fullName>
    </recommendedName>
</protein>
<proteinExistence type="predicted"/>
<evidence type="ECO:0000313" key="3">
    <source>
        <dbReference type="EMBL" id="RSH87879.1"/>
    </source>
</evidence>
<keyword evidence="1" id="KW-0853">WD repeat</keyword>
<dbReference type="GO" id="GO:0005737">
    <property type="term" value="C:cytoplasm"/>
    <property type="evidence" value="ECO:0007669"/>
    <property type="project" value="TreeGrafter"/>
</dbReference>
<dbReference type="RefSeq" id="XP_028480087.1">
    <property type="nucleotide sequence ID" value="XM_028616230.1"/>
</dbReference>
<sequence length="1428" mass="151820">MSEPSLTIPFLPDVHVGGDLPTNTVRVAAWTATTPSGPSRRLALAGSDNTVWICTSSMVPATHLVPPDLNLPDGGFRLPPLAGKHPARPRAASTASSILSSSSRLKAFSPTASATAALAPSASISTVAASPAPSSSHQTRLSISDKTDLLENLLRQQDTDERSGLGLGLAGLTRRSLNIQSKDEIEMPVPTHGAAGVVEFPPPVSPSSGGSGHATPTTGGGRERTRSRLSGFWSRAEPETDALAKLDADEMEIEDQMKHEEREDAKEAGDFEAVKKAHQAVNTAPATPKTVNSAPFSEPRTPPPTGNDMNPVRIVLPEPGRGSIVDLALLEEIGELVVLRDVGLLDVLNLETLQLTTHVSLDHVVAPGTARTPLLAHSWLWRRVHLAAREEGALIVANGEPWPCPGPSPNGEVTRVAMLSLPRHECVATLELPGIGDVGVASAGEGGFDARACANPAASYLLHATTTSLMSYPIVFPGSNPPSRSATPGPGSANSSSPTSPLLGPGGPPGTRRTGALASVRAVSAAAAAKGGDSGLAKFIASRRIPSRKASQPAPEAVGKPGVEEGTEVQRDGGGHWFSVRLHDNGQGVGLADNHVEAFEFDGKTLSVRGSINLEDKVKDVVFTSGWHDVCIVTDKAAALFARDGPIKPTSTWSLRKSYPAHATCVNGGILYEVEQFAAATVDLGTFERRIEATLCTPVAGDHICPHGANTVFAADGSGNVRKQSLSDYLQDIPVHSDVVTADRLESGVTYSTVVASDLAASGRFLVAGDEDGSVRIWDAGSMRLCGSWTLFDAAVRSATYIDKEAAGSLRDTLLCTSVRGSISLVSLRDMDELFLIPAARAPLTRIFVGGHNILIAYENAKARVWNVETREFRRSTGLDAADDMLQLGEWAEVRFQEPPKFDSPVTKVVGPTPENSDLGRLLQLDLRQLGRWLHTDLNDSPLPTLRGLLSVFLTFGINDAIDEVCTVNLGIKPPAAPSAIGLEGPCGTATVAYSSPATAWRVSPTATGLRQLAIVSLLRPFLDSPDHESWAADVIAFYTACLPGDALEADLELFAAFYLDSASDVHQAARMLFGARLSRMPNEDIEALVAAQQGLLPSVVAPEQRMSEASARALTMVGGMALHRFACMNPSALKAVAESLAMYLNDPKCTHVNLAIELTSKSFQTWQSYVDPMDMLRRLFYLATHKDASGANVAAQARLAVLHVASSNAPLFMSTLSMDILDAKTVQGRTSIMTLCVFMARKRPALLENGLPRICEAVVKSLDPNVGKMRDDVWEAATVILNELVQAFTTIDFHPGTQKLVVGTHEGAVIMYELKTASRLYVIEPHHGAVSAVAFSPDGRRLVTVSMDEGEVTVWKVGSSLTGFFNVGGPPRQGSERGAPYKRIPFVRPHRDANEDTGALSGALIQWRGNRQALVTIHETALNFETT</sequence>
<organism evidence="3 4">
    <name type="scientific">Apiotrichum porosum</name>
    <dbReference type="NCBI Taxonomy" id="105984"/>
    <lineage>
        <taxon>Eukaryota</taxon>
        <taxon>Fungi</taxon>
        <taxon>Dikarya</taxon>
        <taxon>Basidiomycota</taxon>
        <taxon>Agaricomycotina</taxon>
        <taxon>Tremellomycetes</taxon>
        <taxon>Trichosporonales</taxon>
        <taxon>Trichosporonaceae</taxon>
        <taxon>Apiotrichum</taxon>
    </lineage>
</organism>
<feature type="region of interest" description="Disordered" evidence="2">
    <location>
        <begin position="198"/>
        <end position="310"/>
    </location>
</feature>
<feature type="compositionally biased region" description="Polar residues" evidence="2">
    <location>
        <begin position="280"/>
        <end position="295"/>
    </location>
</feature>
<dbReference type="EMBL" id="RSCE01000001">
    <property type="protein sequence ID" value="RSH87879.1"/>
    <property type="molecule type" value="Genomic_DNA"/>
</dbReference>
<dbReference type="PANTHER" id="PTHR44099:SF4">
    <property type="entry name" value="RABCONNECTIN-3B, ISOFORM A"/>
    <property type="match status" value="1"/>
</dbReference>
<feature type="region of interest" description="Disordered" evidence="2">
    <location>
        <begin position="546"/>
        <end position="569"/>
    </location>
</feature>
<dbReference type="STRING" id="105984.A0A427Y9P6"/>
<evidence type="ECO:0000256" key="1">
    <source>
        <dbReference type="PROSITE-ProRule" id="PRU00221"/>
    </source>
</evidence>
<dbReference type="SMART" id="SM00320">
    <property type="entry name" value="WD40"/>
    <property type="match status" value="3"/>
</dbReference>